<proteinExistence type="predicted"/>
<dbReference type="SUPFAM" id="SSF103642">
    <property type="entry name" value="Sec-C motif"/>
    <property type="match status" value="1"/>
</dbReference>
<sequence>MKSRNELCDCGSGKKFKHCHGKLPTPTSMENYPSDDVLLELLKRADRKGLSLGESPAQRSFQNPIRALQELGQEITVVMGPGTPPTLERARQLNNNLFIPNELKQRASHIGVFLFRDMFCRLHAPIVLGEVNINFWDLVDLSNFQKGWLSDTETELSIFVDQAADIIDFGHGWSEFCGYQNPDSRSRDLIWRSHMQLEAAAATATSTCDFRGTIQSALLGTELALKAGLAARGISDEELRNPREFGHNLEAAAAKLGKLCNDFDADRVTRVVKTFPNFVKVRYTDPFPSRNETGHILMGAQYVASEVTRQFTDRNIRKDQSQLRARSYPK</sequence>
<accession>A0ABR9CHU1</accession>
<dbReference type="RefSeq" id="WP_192146043.1">
    <property type="nucleotide sequence ID" value="NZ_JACYXI010000001.1"/>
</dbReference>
<evidence type="ECO:0000313" key="2">
    <source>
        <dbReference type="Proteomes" id="UP000632063"/>
    </source>
</evidence>
<reference evidence="2" key="1">
    <citation type="submission" date="2020-09" db="EMBL/GenBank/DDBJ databases">
        <title>The genome sequence of strain Labrenzia suaedae 4C16A.</title>
        <authorList>
            <person name="Liu Y."/>
        </authorList>
    </citation>
    <scope>NUCLEOTIDE SEQUENCE [LARGE SCALE GENOMIC DNA]</scope>
    <source>
        <strain evidence="2">4C16A</strain>
    </source>
</reference>
<dbReference type="InterPro" id="IPR004027">
    <property type="entry name" value="SEC_C_motif"/>
</dbReference>
<keyword evidence="2" id="KW-1185">Reference proteome</keyword>
<organism evidence="1 2">
    <name type="scientific">Roseibium litorale</name>
    <dbReference type="NCBI Taxonomy" id="2803841"/>
    <lineage>
        <taxon>Bacteria</taxon>
        <taxon>Pseudomonadati</taxon>
        <taxon>Pseudomonadota</taxon>
        <taxon>Alphaproteobacteria</taxon>
        <taxon>Hyphomicrobiales</taxon>
        <taxon>Stappiaceae</taxon>
        <taxon>Roseibium</taxon>
    </lineage>
</organism>
<name>A0ABR9CHU1_9HYPH</name>
<dbReference type="Proteomes" id="UP000632063">
    <property type="component" value="Unassembled WGS sequence"/>
</dbReference>
<comment type="caution">
    <text evidence="1">The sequence shown here is derived from an EMBL/GenBank/DDBJ whole genome shotgun (WGS) entry which is preliminary data.</text>
</comment>
<protein>
    <submittedName>
        <fullName evidence="1">SEC-C domain-containing protein</fullName>
    </submittedName>
</protein>
<dbReference type="Gene3D" id="3.10.450.50">
    <property type="match status" value="1"/>
</dbReference>
<dbReference type="EMBL" id="JACYXI010000001">
    <property type="protein sequence ID" value="MBD8890399.1"/>
    <property type="molecule type" value="Genomic_DNA"/>
</dbReference>
<evidence type="ECO:0000313" key="1">
    <source>
        <dbReference type="EMBL" id="MBD8890399.1"/>
    </source>
</evidence>
<dbReference type="Pfam" id="PF02810">
    <property type="entry name" value="SEC-C"/>
    <property type="match status" value="1"/>
</dbReference>
<gene>
    <name evidence="1" type="ORF">IG616_02485</name>
</gene>
<reference evidence="1 2" key="2">
    <citation type="journal article" date="2021" name="Int. J. Syst. Evol. Microbiol.">
        <title>Roseibium litorale sp. nov., isolated from a tidal flat sediment and proposal for the reclassification of Labrenzia polysiphoniae as Roseibium polysiphoniae comb. nov.</title>
        <authorList>
            <person name="Liu Y."/>
            <person name="Pei T."/>
            <person name="Du J."/>
            <person name="Chao M."/>
            <person name="Deng M.R."/>
            <person name="Zhu H."/>
        </authorList>
    </citation>
    <scope>NUCLEOTIDE SEQUENCE [LARGE SCALE GENOMIC DNA]</scope>
    <source>
        <strain evidence="1 2">4C16A</strain>
    </source>
</reference>